<evidence type="ECO:0000256" key="1">
    <source>
        <dbReference type="SAM" id="MobiDB-lite"/>
    </source>
</evidence>
<protein>
    <recommendedName>
        <fullName evidence="2">Virulence-associated protein E-like domain-containing protein</fullName>
    </recommendedName>
</protein>
<proteinExistence type="predicted"/>
<evidence type="ECO:0000313" key="3">
    <source>
        <dbReference type="EMBL" id="MBL0684306.1"/>
    </source>
</evidence>
<organism evidence="3 4">
    <name type="scientific">Aquimarina mytili</name>
    <dbReference type="NCBI Taxonomy" id="874423"/>
    <lineage>
        <taxon>Bacteria</taxon>
        <taxon>Pseudomonadati</taxon>
        <taxon>Bacteroidota</taxon>
        <taxon>Flavobacteriia</taxon>
        <taxon>Flavobacteriales</taxon>
        <taxon>Flavobacteriaceae</taxon>
        <taxon>Aquimarina</taxon>
    </lineage>
</organism>
<reference evidence="3" key="1">
    <citation type="submission" date="2021-01" db="EMBL/GenBank/DDBJ databases">
        <authorList>
            <person name="Zhong Y.L."/>
        </authorList>
    </citation>
    <scope>NUCLEOTIDE SEQUENCE</scope>
    <source>
        <strain evidence="3">KCTC 23302</strain>
    </source>
</reference>
<gene>
    <name evidence="3" type="ORF">JJQ60_12325</name>
</gene>
<keyword evidence="4" id="KW-1185">Reference proteome</keyword>
<sequence length="445" mass="52316">MLLDHKDIRPNHSIEDLSEKPDEKKQKTIITRVQDYLDEHYELRINVLTMELEYREIKQVRFRTLDDRQLNTIWLDLQNKGIKCTDSTLMKILNSNYTKSYHPIQEYFYNLPEYDGKDYIRELADTITIADIEIDDITLKDLWYDYLKKWIVGNASTCLGLGINQTCLILVGGQGSGKTTWLNRLCPKDMQEFLVCSHINPSLTDKNTANFLAEKWFVNIDDQLETIFGKDFNSMKAIITAPFVTNRKLFHKLTKTRPRICSFMGSVNSPRFLTDSENRRYLVFTAAEINYKHNVDMQKVWAQAAHLAKEKFSYWFSHEEMKQLNKVNDIYKQSTPEEEWLLKLYEPCKASDPKAMFMMPSEMLSQMNAHSGIRMSMKRLSQAMDRCKFGQPISKRFKDKGSRKVYPVRLVSDEMENNLQKELREMHKEKPISESRPKPDPELPL</sequence>
<dbReference type="AlphaFoldDB" id="A0A936ZXW0"/>
<evidence type="ECO:0000259" key="2">
    <source>
        <dbReference type="Pfam" id="PF05272"/>
    </source>
</evidence>
<dbReference type="InterPro" id="IPR027417">
    <property type="entry name" value="P-loop_NTPase"/>
</dbReference>
<feature type="region of interest" description="Disordered" evidence="1">
    <location>
        <begin position="1"/>
        <end position="21"/>
    </location>
</feature>
<comment type="caution">
    <text evidence="3">The sequence shown here is derived from an EMBL/GenBank/DDBJ whole genome shotgun (WGS) entry which is preliminary data.</text>
</comment>
<dbReference type="PANTHER" id="PTHR34985:SF1">
    <property type="entry name" value="SLR0554 PROTEIN"/>
    <property type="match status" value="1"/>
</dbReference>
<feature type="domain" description="Virulence-associated protein E-like" evidence="2">
    <location>
        <begin position="114"/>
        <end position="331"/>
    </location>
</feature>
<accession>A0A936ZXW0</accession>
<dbReference type="SUPFAM" id="SSF52540">
    <property type="entry name" value="P-loop containing nucleoside triphosphate hydrolases"/>
    <property type="match status" value="1"/>
</dbReference>
<feature type="compositionally biased region" description="Basic and acidic residues" evidence="1">
    <location>
        <begin position="419"/>
        <end position="445"/>
    </location>
</feature>
<name>A0A936ZXW0_9FLAO</name>
<feature type="region of interest" description="Disordered" evidence="1">
    <location>
        <begin position="416"/>
        <end position="445"/>
    </location>
</feature>
<dbReference type="EMBL" id="JAERQJ010000004">
    <property type="protein sequence ID" value="MBL0684306.1"/>
    <property type="molecule type" value="Genomic_DNA"/>
</dbReference>
<dbReference type="Proteomes" id="UP000651057">
    <property type="component" value="Unassembled WGS sequence"/>
</dbReference>
<dbReference type="InterPro" id="IPR007936">
    <property type="entry name" value="VapE-like_dom"/>
</dbReference>
<dbReference type="PANTHER" id="PTHR34985">
    <property type="entry name" value="SLR0554 PROTEIN"/>
    <property type="match status" value="1"/>
</dbReference>
<dbReference type="Pfam" id="PF05272">
    <property type="entry name" value="VapE-like_dom"/>
    <property type="match status" value="1"/>
</dbReference>
<dbReference type="RefSeq" id="WP_201920233.1">
    <property type="nucleotide sequence ID" value="NZ_BAABAX010000003.1"/>
</dbReference>
<evidence type="ECO:0000313" key="4">
    <source>
        <dbReference type="Proteomes" id="UP000651057"/>
    </source>
</evidence>